<keyword evidence="2" id="KW-0472">Membrane</keyword>
<dbReference type="Proteomes" id="UP000654345">
    <property type="component" value="Unassembled WGS sequence"/>
</dbReference>
<accession>A0ABQ3UXX3</accession>
<sequence length="92" mass="10467">MASEWLKQRHTPALWLTLLFPLVCMLGMGWYLTVSYRLDWNNMLQFTFGAWLSLARRGCSPSGRTRRQSRYAREQLASVAGPSSRARDAAGS</sequence>
<keyword evidence="2" id="KW-0812">Transmembrane</keyword>
<evidence type="ECO:0000256" key="1">
    <source>
        <dbReference type="SAM" id="MobiDB-lite"/>
    </source>
</evidence>
<feature type="region of interest" description="Disordered" evidence="1">
    <location>
        <begin position="59"/>
        <end position="92"/>
    </location>
</feature>
<evidence type="ECO:0000313" key="4">
    <source>
        <dbReference type="Proteomes" id="UP000654345"/>
    </source>
</evidence>
<keyword evidence="2" id="KW-1133">Transmembrane helix</keyword>
<keyword evidence="4" id="KW-1185">Reference proteome</keyword>
<gene>
    <name evidence="3" type="ORF">KSB_59920</name>
</gene>
<dbReference type="EMBL" id="BNJG01000002">
    <property type="protein sequence ID" value="GHO57517.1"/>
    <property type="molecule type" value="Genomic_DNA"/>
</dbReference>
<comment type="caution">
    <text evidence="3">The sequence shown here is derived from an EMBL/GenBank/DDBJ whole genome shotgun (WGS) entry which is preliminary data.</text>
</comment>
<name>A0ABQ3UXX3_9CHLR</name>
<organism evidence="3 4">
    <name type="scientific">Ktedonobacter robiniae</name>
    <dbReference type="NCBI Taxonomy" id="2778365"/>
    <lineage>
        <taxon>Bacteria</taxon>
        <taxon>Bacillati</taxon>
        <taxon>Chloroflexota</taxon>
        <taxon>Ktedonobacteria</taxon>
        <taxon>Ktedonobacterales</taxon>
        <taxon>Ktedonobacteraceae</taxon>
        <taxon>Ktedonobacter</taxon>
    </lineage>
</organism>
<reference evidence="3 4" key="1">
    <citation type="journal article" date="2021" name="Int. J. Syst. Evol. Microbiol.">
        <title>Reticulibacter mediterranei gen. nov., sp. nov., within the new family Reticulibacteraceae fam. nov., and Ktedonospora formicarum gen. nov., sp. nov., Ktedonobacter robiniae sp. nov., Dictyobacter formicarum sp. nov. and Dictyobacter arantiisoli sp. nov., belonging to the class Ktedonobacteria.</title>
        <authorList>
            <person name="Yabe S."/>
            <person name="Zheng Y."/>
            <person name="Wang C.M."/>
            <person name="Sakai Y."/>
            <person name="Abe K."/>
            <person name="Yokota A."/>
            <person name="Donadio S."/>
            <person name="Cavaletti L."/>
            <person name="Monciardini P."/>
        </authorList>
    </citation>
    <scope>NUCLEOTIDE SEQUENCE [LARGE SCALE GENOMIC DNA]</scope>
    <source>
        <strain evidence="3 4">SOSP1-30</strain>
    </source>
</reference>
<feature type="transmembrane region" description="Helical" evidence="2">
    <location>
        <begin position="12"/>
        <end position="31"/>
    </location>
</feature>
<evidence type="ECO:0000256" key="2">
    <source>
        <dbReference type="SAM" id="Phobius"/>
    </source>
</evidence>
<protein>
    <submittedName>
        <fullName evidence="3">Uncharacterized protein</fullName>
    </submittedName>
</protein>
<proteinExistence type="predicted"/>
<evidence type="ECO:0000313" key="3">
    <source>
        <dbReference type="EMBL" id="GHO57517.1"/>
    </source>
</evidence>